<comment type="caution">
    <text evidence="1">The sequence shown here is derived from an EMBL/GenBank/DDBJ whole genome shotgun (WGS) entry which is preliminary data.</text>
</comment>
<dbReference type="Proteomes" id="UP000304953">
    <property type="component" value="Unassembled WGS sequence"/>
</dbReference>
<reference evidence="1" key="1">
    <citation type="submission" date="2019-04" db="EMBL/GenBank/DDBJ databases">
        <title>Microbes associate with the intestines of laboratory mice.</title>
        <authorList>
            <person name="Navarre W."/>
            <person name="Wong E."/>
            <person name="Huang K."/>
            <person name="Tropini C."/>
            <person name="Ng K."/>
            <person name="Yu B."/>
        </authorList>
    </citation>
    <scope>NUCLEOTIDE SEQUENCE</scope>
    <source>
        <strain evidence="1">NM01_1-7b</strain>
    </source>
</reference>
<accession>A0AC61RXK5</accession>
<name>A0AC61RXK5_9FIRM</name>
<protein>
    <submittedName>
        <fullName evidence="1">Polysaccharide deacetylase</fullName>
    </submittedName>
</protein>
<sequence>MDREKKGMEKQREEMRRRASRERQKRYFRKRVITTLGLLLVITGVGVTAAVVASNKKKQKEQKKGTVETIADPAVNEVPEQQEQHTQKEEPKEPEAASWETVLAEANLLAAGYDYDGAMETIKGYAGYESVGELTAAISDYETRKAECVPVDISTIPHVFYHTLVVDPSKAFANQDTDPQAVGNNQWMTTIDEFNKITQTMYDEGYVLVDLKDIAEETVDENGVTHYQEGTIMLPPGKKAFVLSLDDLSYYHSYDGYGYASKMVVDENGKPKCEYIQDDGTTVVGDYDAVPLLDKFIEEHPDASYHGAKGTIALTGYNGVLGYRTDISYQTVPEDINADKKKWLEEHPDFDLETERAQAKEVAEAMKANGWKFASHTWGHMKVGEASMERLQADTAKWKENVEPIVGETDVIIFAHGQDLAGWPEGYVAGNEKFEYLKSNGFNYYCNVDSAQYNVQIRDNYVRMSRRNLDGYRIYYNSIGEEDTLSDLFNASEIIDPLRPPVPRLH</sequence>
<dbReference type="EMBL" id="SRYA01000016">
    <property type="protein sequence ID" value="TGY96482.1"/>
    <property type="molecule type" value="Genomic_DNA"/>
</dbReference>
<organism evidence="1 2">
    <name type="scientific">Petralouisia muris</name>
    <dbReference type="NCBI Taxonomy" id="3032872"/>
    <lineage>
        <taxon>Bacteria</taxon>
        <taxon>Bacillati</taxon>
        <taxon>Bacillota</taxon>
        <taxon>Clostridia</taxon>
        <taxon>Lachnospirales</taxon>
        <taxon>Lachnospiraceae</taxon>
        <taxon>Petralouisia</taxon>
    </lineage>
</organism>
<evidence type="ECO:0000313" key="1">
    <source>
        <dbReference type="EMBL" id="TGY96482.1"/>
    </source>
</evidence>
<gene>
    <name evidence="1" type="ORF">E5329_09835</name>
</gene>
<keyword evidence="2" id="KW-1185">Reference proteome</keyword>
<evidence type="ECO:0000313" key="2">
    <source>
        <dbReference type="Proteomes" id="UP000304953"/>
    </source>
</evidence>
<proteinExistence type="predicted"/>